<dbReference type="STRING" id="1408163.A0A0F4YM27"/>
<dbReference type="RefSeq" id="XP_013325896.1">
    <property type="nucleotide sequence ID" value="XM_013470442.1"/>
</dbReference>
<comment type="caution">
    <text evidence="7">The sequence shown here is derived from an EMBL/GenBank/DDBJ whole genome shotgun (WGS) entry which is preliminary data.</text>
</comment>
<evidence type="ECO:0000313" key="7">
    <source>
        <dbReference type="EMBL" id="KKA19284.1"/>
    </source>
</evidence>
<reference evidence="7 8" key="1">
    <citation type="submission" date="2015-04" db="EMBL/GenBank/DDBJ databases">
        <authorList>
            <person name="Heijne W.H."/>
            <person name="Fedorova N.D."/>
            <person name="Nierman W.C."/>
            <person name="Vollebregt A.W."/>
            <person name="Zhao Z."/>
            <person name="Wu L."/>
            <person name="Kumar M."/>
            <person name="Stam H."/>
            <person name="van den Berg M.A."/>
            <person name="Pel H.J."/>
        </authorList>
    </citation>
    <scope>NUCLEOTIDE SEQUENCE [LARGE SCALE GENOMIC DNA]</scope>
    <source>
        <strain evidence="7 8">CBS 393.64</strain>
    </source>
</reference>
<dbReference type="AlphaFoldDB" id="A0A0F4YM27"/>
<dbReference type="OrthoDB" id="5344325at2759"/>
<evidence type="ECO:0000259" key="6">
    <source>
        <dbReference type="SMART" id="SM00906"/>
    </source>
</evidence>
<feature type="region of interest" description="Disordered" evidence="5">
    <location>
        <begin position="1"/>
        <end position="25"/>
    </location>
</feature>
<comment type="subcellular location">
    <subcellularLocation>
        <location evidence="1">Nucleus</location>
    </subcellularLocation>
</comment>
<protein>
    <recommendedName>
        <fullName evidence="6">Xylanolytic transcriptional activator regulatory domain-containing protein</fullName>
    </recommendedName>
</protein>
<dbReference type="EMBL" id="LASV01000362">
    <property type="protein sequence ID" value="KKA19284.1"/>
    <property type="molecule type" value="Genomic_DNA"/>
</dbReference>
<evidence type="ECO:0000256" key="2">
    <source>
        <dbReference type="ARBA" id="ARBA00023015"/>
    </source>
</evidence>
<keyword evidence="2" id="KW-0805">Transcription regulation</keyword>
<dbReference type="GeneID" id="25319026"/>
<keyword evidence="4" id="KW-0539">Nucleus</keyword>
<dbReference type="SMART" id="SM00906">
    <property type="entry name" value="Fungal_trans"/>
    <property type="match status" value="1"/>
</dbReference>
<keyword evidence="8" id="KW-1185">Reference proteome</keyword>
<keyword evidence="3" id="KW-0804">Transcription</keyword>
<dbReference type="PANTHER" id="PTHR31001:SF84">
    <property type="entry name" value="FUNGAL SPECIFIC TRANSCRIPTION FACTOR"/>
    <property type="match status" value="1"/>
</dbReference>
<dbReference type="GO" id="GO:0005634">
    <property type="term" value="C:nucleus"/>
    <property type="evidence" value="ECO:0007669"/>
    <property type="project" value="UniProtKB-SubCell"/>
</dbReference>
<dbReference type="CDD" id="cd12148">
    <property type="entry name" value="fungal_TF_MHR"/>
    <property type="match status" value="1"/>
</dbReference>
<evidence type="ECO:0000256" key="5">
    <source>
        <dbReference type="SAM" id="MobiDB-lite"/>
    </source>
</evidence>
<dbReference type="PANTHER" id="PTHR31001">
    <property type="entry name" value="UNCHARACTERIZED TRANSCRIPTIONAL REGULATORY PROTEIN"/>
    <property type="match status" value="1"/>
</dbReference>
<evidence type="ECO:0000313" key="8">
    <source>
        <dbReference type="Proteomes" id="UP000053958"/>
    </source>
</evidence>
<feature type="compositionally biased region" description="Low complexity" evidence="5">
    <location>
        <begin position="507"/>
        <end position="518"/>
    </location>
</feature>
<evidence type="ECO:0000256" key="1">
    <source>
        <dbReference type="ARBA" id="ARBA00004123"/>
    </source>
</evidence>
<dbReference type="GO" id="GO:0008270">
    <property type="term" value="F:zinc ion binding"/>
    <property type="evidence" value="ECO:0007669"/>
    <property type="project" value="InterPro"/>
</dbReference>
<dbReference type="Proteomes" id="UP000053958">
    <property type="component" value="Unassembled WGS sequence"/>
</dbReference>
<dbReference type="InterPro" id="IPR050613">
    <property type="entry name" value="Sec_Metabolite_Reg"/>
</dbReference>
<feature type="region of interest" description="Disordered" evidence="5">
    <location>
        <begin position="507"/>
        <end position="535"/>
    </location>
</feature>
<accession>A0A0F4YM27</accession>
<gene>
    <name evidence="7" type="ORF">T310_6741</name>
</gene>
<organism evidence="7 8">
    <name type="scientific">Rasamsonia emersonii (strain ATCC 16479 / CBS 393.64 / IMI 116815)</name>
    <dbReference type="NCBI Taxonomy" id="1408163"/>
    <lineage>
        <taxon>Eukaryota</taxon>
        <taxon>Fungi</taxon>
        <taxon>Dikarya</taxon>
        <taxon>Ascomycota</taxon>
        <taxon>Pezizomycotina</taxon>
        <taxon>Eurotiomycetes</taxon>
        <taxon>Eurotiomycetidae</taxon>
        <taxon>Eurotiales</taxon>
        <taxon>Trichocomaceae</taxon>
        <taxon>Rasamsonia</taxon>
    </lineage>
</organism>
<dbReference type="GO" id="GO:0006351">
    <property type="term" value="P:DNA-templated transcription"/>
    <property type="evidence" value="ECO:0007669"/>
    <property type="project" value="InterPro"/>
</dbReference>
<proteinExistence type="predicted"/>
<feature type="domain" description="Xylanolytic transcriptional activator regulatory" evidence="6">
    <location>
        <begin position="185"/>
        <end position="258"/>
    </location>
</feature>
<dbReference type="GO" id="GO:0003677">
    <property type="term" value="F:DNA binding"/>
    <property type="evidence" value="ECO:0007669"/>
    <property type="project" value="InterPro"/>
</dbReference>
<dbReference type="InterPro" id="IPR007219">
    <property type="entry name" value="XnlR_reg_dom"/>
</dbReference>
<dbReference type="Pfam" id="PF04082">
    <property type="entry name" value="Fungal_trans"/>
    <property type="match status" value="1"/>
</dbReference>
<sequence length="564" mass="62671">MSRRPTRAVNLASSRTRTLSRSRKEDTVKCEQDDLALSGFSTVAGEEGFRVLGYLPNSQDLQGEYASIEGSNVLNGVFSVEMESVLLAIPPKPYTDRASGRKLRPEFTCLLLRVCACSTQYLGAETRQKLELQLGESIQTLTERYHHAAQQLSNNIRPGKGGLTQVQQLLLAASWLKSEAMFTESWHTLCSAIHEAQELGMHKDSSTQGISEFDREMRRRIWCILYTWDWQMSMLLSRPLIINHSCCSFELPNLRLESTPDTDPDLPSPITHMALQCQLAQMLSKIPGVTGGILPADQAVTIQQEIEKWFSSFPPAYRVTDPDTQWDEEHRYVILQRGQLHAVGYMIMLHPLKPFLTRSVDSGLSDMERSLRPAAVDCSLKLMQASRQLFDCVFPINAKFHFVIFIIFDTAAVLCSAITHDTSCSLPRRHEVIEAIGLLLNMMERLSHMTKTGAICYATLATLVAKLSLSSQEKALLDSVSPESLNSSTGPLGTHQTSAGFDPGNISSTHTMPSTPTSQGLHIPETETSHTSGINDISCMDVGELGQIWDWETLDLNLSFPPAP</sequence>
<evidence type="ECO:0000256" key="4">
    <source>
        <dbReference type="ARBA" id="ARBA00023242"/>
    </source>
</evidence>
<name>A0A0F4YM27_RASE3</name>
<evidence type="ECO:0000256" key="3">
    <source>
        <dbReference type="ARBA" id="ARBA00023163"/>
    </source>
</evidence>